<organism evidence="2 3">
    <name type="scientific">Schleiferilactobacillus shenzhenensis LY-73</name>
    <dbReference type="NCBI Taxonomy" id="1231336"/>
    <lineage>
        <taxon>Bacteria</taxon>
        <taxon>Bacillati</taxon>
        <taxon>Bacillota</taxon>
        <taxon>Bacilli</taxon>
        <taxon>Lactobacillales</taxon>
        <taxon>Lactobacillaceae</taxon>
        <taxon>Schleiferilactobacillus</taxon>
    </lineage>
</organism>
<dbReference type="Proteomes" id="UP000030647">
    <property type="component" value="Unassembled WGS sequence"/>
</dbReference>
<keyword evidence="1" id="KW-0472">Membrane</keyword>
<sequence length="43" mass="5305">MFSGKRGTLFFVIKKREQFYLYVRTIDWISFSITWCNVTFVFE</sequence>
<keyword evidence="3" id="KW-1185">Reference proteome</keyword>
<keyword evidence="1" id="KW-0812">Transmembrane</keyword>
<protein>
    <submittedName>
        <fullName evidence="2">Uncharacterized protein</fullName>
    </submittedName>
</protein>
<keyword evidence="1" id="KW-1133">Transmembrane helix</keyword>
<evidence type="ECO:0000313" key="3">
    <source>
        <dbReference type="Proteomes" id="UP000030647"/>
    </source>
</evidence>
<dbReference type="STRING" id="1231336.L248_1639"/>
<accession>U4TH34</accession>
<evidence type="ECO:0000313" key="2">
    <source>
        <dbReference type="EMBL" id="ERL64106.1"/>
    </source>
</evidence>
<dbReference type="AlphaFoldDB" id="U4TH34"/>
<evidence type="ECO:0000256" key="1">
    <source>
        <dbReference type="SAM" id="Phobius"/>
    </source>
</evidence>
<dbReference type="EMBL" id="KI271605">
    <property type="protein sequence ID" value="ERL64106.1"/>
    <property type="molecule type" value="Genomic_DNA"/>
</dbReference>
<reference evidence="3" key="1">
    <citation type="journal article" date="2013" name="Genome Announc.">
        <title>Whole-Genome Sequencing of Lactobacillus shenzhenensis Strain LY-73T.</title>
        <authorList>
            <person name="Lin Z."/>
            <person name="Liu Z."/>
            <person name="Yang R."/>
            <person name="Zou Y."/>
            <person name="Wan D."/>
            <person name="Chen J."/>
            <person name="Guo M."/>
            <person name="Zhao J."/>
            <person name="Fang C."/>
            <person name="Yang R."/>
            <person name="Liu F."/>
        </authorList>
    </citation>
    <scope>NUCLEOTIDE SEQUENCE [LARGE SCALE GENOMIC DNA]</scope>
    <source>
        <strain evidence="3">LY-73</strain>
    </source>
</reference>
<proteinExistence type="predicted"/>
<gene>
    <name evidence="2" type="ORF">L248_1639</name>
</gene>
<dbReference type="HOGENOM" id="CLU_3235384_0_0_9"/>
<name>U4TH34_9LACO</name>
<feature type="transmembrane region" description="Helical" evidence="1">
    <location>
        <begin position="21"/>
        <end position="42"/>
    </location>
</feature>